<dbReference type="EMBL" id="JAOQJU010000004">
    <property type="protein sequence ID" value="MCU6686148.1"/>
    <property type="molecule type" value="Genomic_DNA"/>
</dbReference>
<keyword evidence="1" id="KW-0472">Membrane</keyword>
<gene>
    <name evidence="2" type="ORF">OCV99_06190</name>
</gene>
<feature type="transmembrane region" description="Helical" evidence="1">
    <location>
        <begin position="53"/>
        <end position="79"/>
    </location>
</feature>
<organism evidence="2 3">
    <name type="scientific">Dorea acetigenes</name>
    <dbReference type="NCBI Taxonomy" id="2981787"/>
    <lineage>
        <taxon>Bacteria</taxon>
        <taxon>Bacillati</taxon>
        <taxon>Bacillota</taxon>
        <taxon>Clostridia</taxon>
        <taxon>Lachnospirales</taxon>
        <taxon>Lachnospiraceae</taxon>
        <taxon>Dorea</taxon>
    </lineage>
</organism>
<keyword evidence="1" id="KW-1133">Transmembrane helix</keyword>
<protein>
    <submittedName>
        <fullName evidence="2">Pilus assembly protein</fullName>
    </submittedName>
</protein>
<sequence length="297" mass="33052">MEIKYDERSYRMILTKQIPTNSITLTQNPLNAQRTSPCTSFHEKRKSRWNGKLCASITVEASLAVPVFFFAILTFFYMFEVMAVRTSIRSGMHYAGKASAEKAYLISVVTPGQLEQDIVEAVGRERLERSIVVGGSSGIHCEGSRMSLKTSILEIKVSYRVELPVPLVVGVSVPMEENMRFKGWSGYERNAFGGENDETVYVTENGVVYHRNYHCTYLDLSIRGVAAESVENLRNESQGKYHACEKCMGGRIPASVYITDYGDRYHSTLACSGLKRTVYAIPLSEAVGKGACSKCGK</sequence>
<evidence type="ECO:0000313" key="3">
    <source>
        <dbReference type="Proteomes" id="UP001652431"/>
    </source>
</evidence>
<reference evidence="2 3" key="1">
    <citation type="journal article" date="2021" name="ISME Commun">
        <title>Automated analysis of genomic sequences facilitates high-throughput and comprehensive description of bacteria.</title>
        <authorList>
            <person name="Hitch T.C.A."/>
        </authorList>
    </citation>
    <scope>NUCLEOTIDE SEQUENCE [LARGE SCALE GENOMIC DNA]</scope>
    <source>
        <strain evidence="2 3">Sanger_03</strain>
    </source>
</reference>
<comment type="caution">
    <text evidence="2">The sequence shown here is derived from an EMBL/GenBank/DDBJ whole genome shotgun (WGS) entry which is preliminary data.</text>
</comment>
<evidence type="ECO:0000313" key="2">
    <source>
        <dbReference type="EMBL" id="MCU6686148.1"/>
    </source>
</evidence>
<keyword evidence="3" id="KW-1185">Reference proteome</keyword>
<evidence type="ECO:0000256" key="1">
    <source>
        <dbReference type="SAM" id="Phobius"/>
    </source>
</evidence>
<name>A0ABT2RL55_9FIRM</name>
<dbReference type="Proteomes" id="UP001652431">
    <property type="component" value="Unassembled WGS sequence"/>
</dbReference>
<accession>A0ABT2RL55</accession>
<keyword evidence="1" id="KW-0812">Transmembrane</keyword>
<proteinExistence type="predicted"/>